<name>A0A1G2MH03_9BACT</name>
<protein>
    <recommendedName>
        <fullName evidence="4">Small ribosomal subunit protein uS15</fullName>
    </recommendedName>
</protein>
<organism evidence="6 7">
    <name type="scientific">Candidatus Taylorbacteria bacterium RIFCSPHIGHO2_02_FULL_43_32b</name>
    <dbReference type="NCBI Taxonomy" id="1802306"/>
    <lineage>
        <taxon>Bacteria</taxon>
        <taxon>Candidatus Tayloriibacteriota</taxon>
    </lineage>
</organism>
<evidence type="ECO:0000256" key="1">
    <source>
        <dbReference type="ARBA" id="ARBA00022980"/>
    </source>
</evidence>
<dbReference type="PANTHER" id="PTHR23321:SF26">
    <property type="entry name" value="SMALL RIBOSOMAL SUBUNIT PROTEIN US15M"/>
    <property type="match status" value="1"/>
</dbReference>
<keyword evidence="4" id="KW-0699">rRNA-binding</keyword>
<dbReference type="InterPro" id="IPR000589">
    <property type="entry name" value="Ribosomal_uS15"/>
</dbReference>
<comment type="subunit">
    <text evidence="3 4">Part of the 30S ribosomal subunit. Forms a bridge to the 50S subunit in the 70S ribosome, contacting the 23S rRNA.</text>
</comment>
<accession>A0A1G2MH03</accession>
<comment type="similarity">
    <text evidence="4 5">Belongs to the universal ribosomal protein uS15 family.</text>
</comment>
<dbReference type="InterPro" id="IPR009068">
    <property type="entry name" value="uS15_NS1_RNA-bd_sf"/>
</dbReference>
<dbReference type="FunFam" id="1.10.287.10:FF:000002">
    <property type="entry name" value="30S ribosomal protein S15"/>
    <property type="match status" value="1"/>
</dbReference>
<dbReference type="GO" id="GO:0006412">
    <property type="term" value="P:translation"/>
    <property type="evidence" value="ECO:0007669"/>
    <property type="project" value="UniProtKB-UniRule"/>
</dbReference>
<dbReference type="Gene3D" id="1.10.287.10">
    <property type="entry name" value="S15/NS1, RNA-binding"/>
    <property type="match status" value="1"/>
</dbReference>
<dbReference type="HAMAP" id="MF_01343_B">
    <property type="entry name" value="Ribosomal_uS15_B"/>
    <property type="match status" value="1"/>
</dbReference>
<dbReference type="SMART" id="SM01387">
    <property type="entry name" value="Ribosomal_S15"/>
    <property type="match status" value="1"/>
</dbReference>
<dbReference type="GO" id="GO:0022627">
    <property type="term" value="C:cytosolic small ribosomal subunit"/>
    <property type="evidence" value="ECO:0007669"/>
    <property type="project" value="TreeGrafter"/>
</dbReference>
<dbReference type="STRING" id="1802306.A3C72_02135"/>
<keyword evidence="4" id="KW-0694">RNA-binding</keyword>
<evidence type="ECO:0000256" key="5">
    <source>
        <dbReference type="RuleBase" id="RU003919"/>
    </source>
</evidence>
<dbReference type="CDD" id="cd00353">
    <property type="entry name" value="Ribosomal_S15p_S13e"/>
    <property type="match status" value="1"/>
</dbReference>
<keyword evidence="1 4" id="KW-0689">Ribosomal protein</keyword>
<sequence length="89" mass="10472">MALTTMKKQKLVKEFGTHDKDTGSPEVQISILTKRIEELAKHLKKNQKDNHSRRGLLGMVADRQTHLKYLQKNHPRRYNVIIKKLELKK</sequence>
<dbReference type="SUPFAM" id="SSF47060">
    <property type="entry name" value="S15/NS1 RNA-binding domain"/>
    <property type="match status" value="1"/>
</dbReference>
<gene>
    <name evidence="4" type="primary">rpsO</name>
    <name evidence="6" type="ORF">A3C72_02135</name>
</gene>
<comment type="function">
    <text evidence="4">One of the primary rRNA binding proteins, it binds directly to 16S rRNA where it helps nucleate assembly of the platform of the 30S subunit by binding and bridging several RNA helices of the 16S rRNA.</text>
</comment>
<evidence type="ECO:0000313" key="7">
    <source>
        <dbReference type="Proteomes" id="UP000177130"/>
    </source>
</evidence>
<dbReference type="Gene3D" id="6.10.250.3130">
    <property type="match status" value="1"/>
</dbReference>
<dbReference type="AlphaFoldDB" id="A0A1G2MH03"/>
<evidence type="ECO:0000256" key="2">
    <source>
        <dbReference type="ARBA" id="ARBA00023274"/>
    </source>
</evidence>
<proteinExistence type="inferred from homology"/>
<evidence type="ECO:0000256" key="4">
    <source>
        <dbReference type="HAMAP-Rule" id="MF_01343"/>
    </source>
</evidence>
<dbReference type="GO" id="GO:0019843">
    <property type="term" value="F:rRNA binding"/>
    <property type="evidence" value="ECO:0007669"/>
    <property type="project" value="UniProtKB-UniRule"/>
</dbReference>
<dbReference type="InterPro" id="IPR005290">
    <property type="entry name" value="Ribosomal_uS15_bac-type"/>
</dbReference>
<dbReference type="EMBL" id="MHRK01000044">
    <property type="protein sequence ID" value="OHA22994.1"/>
    <property type="molecule type" value="Genomic_DNA"/>
</dbReference>
<comment type="caution">
    <text evidence="6">The sequence shown here is derived from an EMBL/GenBank/DDBJ whole genome shotgun (WGS) entry which is preliminary data.</text>
</comment>
<dbReference type="NCBIfam" id="TIGR00952">
    <property type="entry name" value="S15_bact"/>
    <property type="match status" value="1"/>
</dbReference>
<dbReference type="GO" id="GO:0003735">
    <property type="term" value="F:structural constituent of ribosome"/>
    <property type="evidence" value="ECO:0007669"/>
    <property type="project" value="InterPro"/>
</dbReference>
<keyword evidence="2 4" id="KW-0687">Ribonucleoprotein</keyword>
<dbReference type="Proteomes" id="UP000177130">
    <property type="component" value="Unassembled WGS sequence"/>
</dbReference>
<evidence type="ECO:0000313" key="6">
    <source>
        <dbReference type="EMBL" id="OHA22994.1"/>
    </source>
</evidence>
<reference evidence="6 7" key="1">
    <citation type="journal article" date="2016" name="Nat. Commun.">
        <title>Thousands of microbial genomes shed light on interconnected biogeochemical processes in an aquifer system.</title>
        <authorList>
            <person name="Anantharaman K."/>
            <person name="Brown C.T."/>
            <person name="Hug L.A."/>
            <person name="Sharon I."/>
            <person name="Castelle C.J."/>
            <person name="Probst A.J."/>
            <person name="Thomas B.C."/>
            <person name="Singh A."/>
            <person name="Wilkins M.J."/>
            <person name="Karaoz U."/>
            <person name="Brodie E.L."/>
            <person name="Williams K.H."/>
            <person name="Hubbard S.S."/>
            <person name="Banfield J.F."/>
        </authorList>
    </citation>
    <scope>NUCLEOTIDE SEQUENCE [LARGE SCALE GENOMIC DNA]</scope>
</reference>
<comment type="function">
    <text evidence="4">Forms an intersubunit bridge (bridge B4) with the 23S rRNA of the 50S subunit in the ribosome.</text>
</comment>
<evidence type="ECO:0000256" key="3">
    <source>
        <dbReference type="ARBA" id="ARBA00064542"/>
    </source>
</evidence>
<dbReference type="PANTHER" id="PTHR23321">
    <property type="entry name" value="RIBOSOMAL PROTEIN S15, BACTERIAL AND ORGANELLAR"/>
    <property type="match status" value="1"/>
</dbReference>
<dbReference type="Pfam" id="PF00312">
    <property type="entry name" value="Ribosomal_S15"/>
    <property type="match status" value="1"/>
</dbReference>